<keyword evidence="3" id="KW-0611">Plant defense</keyword>
<dbReference type="Gene3D" id="3.80.10.10">
    <property type="entry name" value="Ribonuclease Inhibitor"/>
    <property type="match status" value="3"/>
</dbReference>
<dbReference type="AlphaFoldDB" id="A0A5J5ABG5"/>
<dbReference type="GO" id="GO:0006952">
    <property type="term" value="P:defense response"/>
    <property type="evidence" value="ECO:0007669"/>
    <property type="project" value="UniProtKB-KW"/>
</dbReference>
<gene>
    <name evidence="7" type="ORF">F0562_034671</name>
</gene>
<dbReference type="Proteomes" id="UP000325577">
    <property type="component" value="Linkage Group LG21"/>
</dbReference>
<keyword evidence="4" id="KW-0067">ATP-binding</keyword>
<evidence type="ECO:0000256" key="2">
    <source>
        <dbReference type="ARBA" id="ARBA00022741"/>
    </source>
</evidence>
<evidence type="ECO:0000256" key="3">
    <source>
        <dbReference type="ARBA" id="ARBA00022821"/>
    </source>
</evidence>
<dbReference type="InterPro" id="IPR032675">
    <property type="entry name" value="LRR_dom_sf"/>
</dbReference>
<keyword evidence="8" id="KW-1185">Reference proteome</keyword>
<evidence type="ECO:0000313" key="8">
    <source>
        <dbReference type="Proteomes" id="UP000325577"/>
    </source>
</evidence>
<evidence type="ECO:0000256" key="4">
    <source>
        <dbReference type="ARBA" id="ARBA00022840"/>
    </source>
</evidence>
<proteinExistence type="predicted"/>
<dbReference type="PANTHER" id="PTHR47186">
    <property type="entry name" value="LEUCINE-RICH REPEAT-CONTAINING PROTEIN 57"/>
    <property type="match status" value="1"/>
</dbReference>
<dbReference type="Pfam" id="PF18052">
    <property type="entry name" value="Rx_N"/>
    <property type="match status" value="1"/>
</dbReference>
<accession>A0A5J5ABG5</accession>
<dbReference type="Gene3D" id="1.20.5.4130">
    <property type="match status" value="1"/>
</dbReference>
<keyword evidence="1" id="KW-0677">Repeat</keyword>
<dbReference type="PANTHER" id="PTHR47186:SF42">
    <property type="entry name" value="DISEASE RESISTANCE RPP13-LIKE PROTEIN 1"/>
    <property type="match status" value="1"/>
</dbReference>
<sequence>MLLIKVVSLATEEINLFWGFKEQLTRLKGSLTMIQAVLRDAERRQVNEEAVELWLKRLTNVAHDADDVLDELAYQIFQRKVEIRNQLKRKVCCFFSLSNSILFRFKMAHKVKAINMSLETINKEAIDFGLQRGGVDMSRQLTVDRETVSFLDSESNVLDQNMLLDFKCLRVLSFCGAEMEVLPISIGNLVHLRYPDVSKTKIKAWPEPIDKLYNLQTLRLEQCDFLEVLPKNIRNLISLRHLYFDGGKICQMPLEMGQLTGLRTLPLFYVGQDKGRQIEELGCLKDLSGQLEIYNLERVRGREEAERADLLRKVNIYKLKFQWKSGREGSCNDEDVLEGLQPHSNLKGLTILNFEGDRFPLWVTKMEAVSINGGGGLLPVALHHLVKIRLEGCKRCEQVPMLGQLPLLRILKLGDMDNVKRIGGLFYGQNYNGSSSSRGGKDSRELFPALRRFSLYSMPQLVEWMEAAAADGLIVFPCLEKLTIYNCPKLTTAPSHFPCLKELWIAVVNSSLALGKICSNLASLTSLSVNGMSGLTCLPDGLLQNNKYLATLEIKGCGMLMHIAPHVQGCGTFLRSIRIGGCNKLSHLPDGLHTLTSLDTLHITGCRNLQTIAPNITPADPDGPGLHIHNLYFKSLRLLTVNNCFGLNSLPSSCPSLEALDVKYCPNLISFPDLQQLHCLLTLNIVDCKKLSCMPEGVGRLTCLKKLESGPFSEELTSFPSLNGIQHLSASLRDVTLKGWPHFYSLPDQLQHLTALTSMALCGFGLETLPHWLYKPLFPTLEASDEKRFQYILESDIVKAA</sequence>
<dbReference type="SUPFAM" id="SSF52058">
    <property type="entry name" value="L domain-like"/>
    <property type="match status" value="2"/>
</dbReference>
<dbReference type="EMBL" id="CM018045">
    <property type="protein sequence ID" value="KAA8527232.1"/>
    <property type="molecule type" value="Genomic_DNA"/>
</dbReference>
<dbReference type="Pfam" id="PF25019">
    <property type="entry name" value="LRR_R13L1-DRL21"/>
    <property type="match status" value="1"/>
</dbReference>
<reference evidence="7 8" key="1">
    <citation type="submission" date="2019-09" db="EMBL/GenBank/DDBJ databases">
        <title>A chromosome-level genome assembly of the Chinese tupelo Nyssa sinensis.</title>
        <authorList>
            <person name="Yang X."/>
            <person name="Kang M."/>
            <person name="Yang Y."/>
            <person name="Xiong H."/>
            <person name="Wang M."/>
            <person name="Zhang Z."/>
            <person name="Wang Z."/>
            <person name="Wu H."/>
            <person name="Ma T."/>
            <person name="Liu J."/>
            <person name="Xi Z."/>
        </authorList>
    </citation>
    <scope>NUCLEOTIDE SEQUENCE [LARGE SCALE GENOMIC DNA]</scope>
    <source>
        <strain evidence="7">J267</strain>
        <tissue evidence="7">Leaf</tissue>
    </source>
</reference>
<dbReference type="InterPro" id="IPR056789">
    <property type="entry name" value="LRR_R13L1-DRL21"/>
</dbReference>
<dbReference type="InterPro" id="IPR041118">
    <property type="entry name" value="Rx_N"/>
</dbReference>
<evidence type="ECO:0000256" key="1">
    <source>
        <dbReference type="ARBA" id="ARBA00022737"/>
    </source>
</evidence>
<evidence type="ECO:0000259" key="5">
    <source>
        <dbReference type="Pfam" id="PF18052"/>
    </source>
</evidence>
<keyword evidence="2" id="KW-0547">Nucleotide-binding</keyword>
<dbReference type="InterPro" id="IPR038005">
    <property type="entry name" value="RX-like_CC"/>
</dbReference>
<evidence type="ECO:0000259" key="6">
    <source>
        <dbReference type="Pfam" id="PF25019"/>
    </source>
</evidence>
<dbReference type="GO" id="GO:0005524">
    <property type="term" value="F:ATP binding"/>
    <property type="evidence" value="ECO:0007669"/>
    <property type="project" value="UniProtKB-KW"/>
</dbReference>
<name>A0A5J5ABG5_9ASTE</name>
<feature type="domain" description="Disease resistance N-terminal" evidence="5">
    <location>
        <begin position="2"/>
        <end position="88"/>
    </location>
</feature>
<evidence type="ECO:0000313" key="7">
    <source>
        <dbReference type="EMBL" id="KAA8527232.1"/>
    </source>
</evidence>
<dbReference type="OrthoDB" id="1896560at2759"/>
<dbReference type="CDD" id="cd14798">
    <property type="entry name" value="RX-CC_like"/>
    <property type="match status" value="1"/>
</dbReference>
<feature type="domain" description="R13L1/DRL21-like LRR repeat region" evidence="6">
    <location>
        <begin position="278"/>
        <end position="416"/>
    </location>
</feature>
<organism evidence="7 8">
    <name type="scientific">Nyssa sinensis</name>
    <dbReference type="NCBI Taxonomy" id="561372"/>
    <lineage>
        <taxon>Eukaryota</taxon>
        <taxon>Viridiplantae</taxon>
        <taxon>Streptophyta</taxon>
        <taxon>Embryophyta</taxon>
        <taxon>Tracheophyta</taxon>
        <taxon>Spermatophyta</taxon>
        <taxon>Magnoliopsida</taxon>
        <taxon>eudicotyledons</taxon>
        <taxon>Gunneridae</taxon>
        <taxon>Pentapetalae</taxon>
        <taxon>asterids</taxon>
        <taxon>Cornales</taxon>
        <taxon>Nyssaceae</taxon>
        <taxon>Nyssa</taxon>
    </lineage>
</organism>
<protein>
    <submittedName>
        <fullName evidence="7">Uncharacterized protein</fullName>
    </submittedName>
</protein>